<comment type="similarity">
    <text evidence="1 2">Belongs to the AB hydrolase superfamily. Lipase family.</text>
</comment>
<dbReference type="SUPFAM" id="SSF53474">
    <property type="entry name" value="alpha/beta-Hydrolases"/>
    <property type="match status" value="1"/>
</dbReference>
<evidence type="ECO:0000313" key="7">
    <source>
        <dbReference type="Proteomes" id="UP000694420"/>
    </source>
</evidence>
<dbReference type="PANTHER" id="PTHR11005">
    <property type="entry name" value="LYSOSOMAL ACID LIPASE-RELATED"/>
    <property type="match status" value="1"/>
</dbReference>
<dbReference type="GO" id="GO:0016788">
    <property type="term" value="F:hydrolase activity, acting on ester bonds"/>
    <property type="evidence" value="ECO:0007669"/>
    <property type="project" value="InterPro"/>
</dbReference>
<dbReference type="Ensembl" id="ENSNPET00000014094.1">
    <property type="protein sequence ID" value="ENSNPEP00000013758.1"/>
    <property type="gene ID" value="ENSNPEG00000010277.1"/>
</dbReference>
<gene>
    <name evidence="6" type="primary">LOC112948443</name>
</gene>
<dbReference type="AlphaFoldDB" id="A0A8C6ZKM4"/>
<dbReference type="InterPro" id="IPR006693">
    <property type="entry name" value="AB_hydrolase_lipase"/>
</dbReference>
<evidence type="ECO:0000256" key="1">
    <source>
        <dbReference type="ARBA" id="ARBA00010701"/>
    </source>
</evidence>
<protein>
    <recommendedName>
        <fullName evidence="2">Lipase</fullName>
    </recommendedName>
</protein>
<keyword evidence="2" id="KW-0443">Lipid metabolism</keyword>
<reference evidence="6" key="2">
    <citation type="submission" date="2025-09" db="UniProtKB">
        <authorList>
            <consortium name="Ensembl"/>
        </authorList>
    </citation>
    <scope>IDENTIFICATION</scope>
</reference>
<keyword evidence="2" id="KW-0378">Hydrolase</keyword>
<feature type="domain" description="Partial AB-hydrolase lipase" evidence="5">
    <location>
        <begin position="37"/>
        <end position="97"/>
    </location>
</feature>
<dbReference type="InterPro" id="IPR025483">
    <property type="entry name" value="Lipase_euk"/>
</dbReference>
<evidence type="ECO:0000256" key="3">
    <source>
        <dbReference type="PIRSR" id="PIRSR000862-1"/>
    </source>
</evidence>
<feature type="active site" description="Charge relay system" evidence="3">
    <location>
        <position position="324"/>
    </location>
</feature>
<feature type="active site" description="Charge relay system" evidence="3">
    <location>
        <position position="353"/>
    </location>
</feature>
<feature type="signal peptide" evidence="4">
    <location>
        <begin position="1"/>
        <end position="18"/>
    </location>
</feature>
<feature type="chain" id="PRO_5034374304" description="Lipase" evidence="4">
    <location>
        <begin position="19"/>
        <end position="377"/>
    </location>
</feature>
<dbReference type="Pfam" id="PF04083">
    <property type="entry name" value="Abhydro_lipase"/>
    <property type="match status" value="1"/>
</dbReference>
<dbReference type="PIRSF" id="PIRSF000862">
    <property type="entry name" value="Steryl_ester_lip"/>
    <property type="match status" value="1"/>
</dbReference>
<dbReference type="FunFam" id="3.40.50.1820:FF:000012">
    <property type="entry name" value="Lipase"/>
    <property type="match status" value="1"/>
</dbReference>
<keyword evidence="7" id="KW-1185">Reference proteome</keyword>
<keyword evidence="2" id="KW-0442">Lipid degradation</keyword>
<dbReference type="Gene3D" id="3.40.50.1820">
    <property type="entry name" value="alpha/beta hydrolase"/>
    <property type="match status" value="1"/>
</dbReference>
<evidence type="ECO:0000256" key="2">
    <source>
        <dbReference type="PIRNR" id="PIRNR000862"/>
    </source>
</evidence>
<evidence type="ECO:0000313" key="6">
    <source>
        <dbReference type="Ensembl" id="ENSNPEP00000013758.1"/>
    </source>
</evidence>
<proteinExistence type="inferred from homology"/>
<dbReference type="InterPro" id="IPR029058">
    <property type="entry name" value="AB_hydrolase_fold"/>
</dbReference>
<dbReference type="GO" id="GO:0016042">
    <property type="term" value="P:lipid catabolic process"/>
    <property type="evidence" value="ECO:0007669"/>
    <property type="project" value="UniProtKB-KW"/>
</dbReference>
<accession>A0A8C6ZKM4</accession>
<name>A0A8C6ZKM4_NOTPE</name>
<evidence type="ECO:0000256" key="4">
    <source>
        <dbReference type="SAM" id="SignalP"/>
    </source>
</evidence>
<reference evidence="6" key="1">
    <citation type="submission" date="2025-08" db="UniProtKB">
        <authorList>
            <consortium name="Ensembl"/>
        </authorList>
    </citation>
    <scope>IDENTIFICATION</scope>
</reference>
<dbReference type="Proteomes" id="UP000694420">
    <property type="component" value="Unplaced"/>
</dbReference>
<organism evidence="6 7">
    <name type="scientific">Nothoprocta perdicaria</name>
    <name type="common">Chilean tinamou</name>
    <name type="synonym">Crypturus perdicarius</name>
    <dbReference type="NCBI Taxonomy" id="30464"/>
    <lineage>
        <taxon>Eukaryota</taxon>
        <taxon>Metazoa</taxon>
        <taxon>Chordata</taxon>
        <taxon>Craniata</taxon>
        <taxon>Vertebrata</taxon>
        <taxon>Euteleostomi</taxon>
        <taxon>Archelosauria</taxon>
        <taxon>Archosauria</taxon>
        <taxon>Dinosauria</taxon>
        <taxon>Saurischia</taxon>
        <taxon>Theropoda</taxon>
        <taxon>Coelurosauria</taxon>
        <taxon>Aves</taxon>
        <taxon>Palaeognathae</taxon>
        <taxon>Tinamiformes</taxon>
        <taxon>Tinamidae</taxon>
        <taxon>Nothoprocta</taxon>
    </lineage>
</organism>
<feature type="active site" description="Nucleophile" evidence="3">
    <location>
        <position position="173"/>
    </location>
</feature>
<evidence type="ECO:0000259" key="5">
    <source>
        <dbReference type="Pfam" id="PF04083"/>
    </source>
</evidence>
<sequence length="377" mass="43272">KMWMFIAILLLIQAPVNSKDIIRKEKEANPETFMNASQMICYHGYPSVEYKVLTRDGYYLGLNRIPHGREGPRNKGPKPVVFLQHGLLGESSNWVENLAGNSLGFILADSGYDVWLGNSRGTTSSRRHKHLSVDQEEFWDFSFHEMAMYDLPAMIDFVLQKTGQKQINYVGYSQGCSIAFIAFSSMPELARKIKIFFALAPVTAIKHTESPIMKIPFLLDTQCRTIKVGDYTAFLKKMQKILPELCRHSFFHKSCAGIFSLLGGYNEKNLNMVPLMHVEGTSWLARVDGKRGFSEMTMPLQETPPSYKIEEMPVPTAVWSGGKDWTADWRDVSFLLPRIANVVYYRNITDWNHWDFIWGMDAPKHLYSKIIELMELF</sequence>
<keyword evidence="4" id="KW-0732">Signal</keyword>